<feature type="transmembrane region" description="Helical" evidence="1">
    <location>
        <begin position="28"/>
        <end position="47"/>
    </location>
</feature>
<name>A0A1Z4EW15_9MYCO</name>
<keyword evidence="1" id="KW-1133">Transmembrane helix</keyword>
<evidence type="ECO:0000313" key="2">
    <source>
        <dbReference type="EMBL" id="BAX97141.1"/>
    </source>
</evidence>
<dbReference type="KEGG" id="mste:MSTE_01824"/>
<keyword evidence="3" id="KW-1185">Reference proteome</keyword>
<gene>
    <name evidence="2" type="ORF">MSTE_01824</name>
</gene>
<evidence type="ECO:0000256" key="1">
    <source>
        <dbReference type="SAM" id="Phobius"/>
    </source>
</evidence>
<reference evidence="2 3" key="2">
    <citation type="journal article" date="2017" name="Int. J. Syst. Evol. Microbiol.">
        <title>Mycobacterium stephanolepidis sp. nov., a rapidly growing species related to Mycobacterium chelonae, isolated from marine teleost fish, Stephanolepis cirrhifer.</title>
        <authorList>
            <person name="Fukano H."/>
            <person name="Wada S."/>
            <person name="Kurata O."/>
            <person name="Katayama K."/>
            <person name="Fujiwara N."/>
            <person name="Hoshino Y."/>
        </authorList>
    </citation>
    <scope>NUCLEOTIDE SEQUENCE [LARGE SCALE GENOMIC DNA]</scope>
    <source>
        <strain evidence="2 3">NJB0901</strain>
    </source>
</reference>
<proteinExistence type="predicted"/>
<protein>
    <submittedName>
        <fullName evidence="2">Uncharacterized protein</fullName>
    </submittedName>
</protein>
<accession>A0A1Z4EW15</accession>
<evidence type="ECO:0000313" key="3">
    <source>
        <dbReference type="Proteomes" id="UP000217954"/>
    </source>
</evidence>
<dbReference type="Proteomes" id="UP000217954">
    <property type="component" value="Chromosome"/>
</dbReference>
<keyword evidence="1" id="KW-0812">Transmembrane</keyword>
<dbReference type="RefSeq" id="WP_157997668.1">
    <property type="nucleotide sequence ID" value="NZ_AP018165.1"/>
</dbReference>
<reference evidence="3" key="1">
    <citation type="journal article" date="2017" name="Genome Announc.">
        <title>Complete Genome Sequence of Mycobacterium stephanolepidis.</title>
        <authorList>
            <person name="Fukano H."/>
            <person name="Yoshida M."/>
            <person name="Katayama Y."/>
            <person name="Omatsu T."/>
            <person name="Mizutani T."/>
            <person name="Kurata O."/>
            <person name="Wada S."/>
            <person name="Hoshino Y."/>
        </authorList>
    </citation>
    <scope>NUCLEOTIDE SEQUENCE [LARGE SCALE GENOMIC DNA]</scope>
    <source>
        <strain evidence="3">NJB0901</strain>
    </source>
</reference>
<keyword evidence="1" id="KW-0472">Membrane</keyword>
<sequence>MTARLNLATDTLPSGTSRGRDRLSDIEILRYFLAFFVRVILLPLRVVGRVLRRLLLLALLRLLRLVSLLRCLIVRVRFAGPLGVRSCRLVIRYLSSVLRLLTRVALLRALLPSLLGRPLSTGVVDRDAIVRVCCTDR</sequence>
<organism evidence="2 3">
    <name type="scientific">[Mycobacterium] stephanolepidis</name>
    <dbReference type="NCBI Taxonomy" id="1520670"/>
    <lineage>
        <taxon>Bacteria</taxon>
        <taxon>Bacillati</taxon>
        <taxon>Actinomycetota</taxon>
        <taxon>Actinomycetes</taxon>
        <taxon>Mycobacteriales</taxon>
        <taxon>Mycobacteriaceae</taxon>
        <taxon>Mycobacteroides</taxon>
    </lineage>
</organism>
<dbReference type="AlphaFoldDB" id="A0A1Z4EW15"/>
<dbReference type="EMBL" id="AP018165">
    <property type="protein sequence ID" value="BAX97141.1"/>
    <property type="molecule type" value="Genomic_DNA"/>
</dbReference>